<feature type="signal peptide" evidence="1">
    <location>
        <begin position="1"/>
        <end position="18"/>
    </location>
</feature>
<organism evidence="2 4">
    <name type="scientific">Marivirga arenosa</name>
    <dbReference type="NCBI Taxonomy" id="3059076"/>
    <lineage>
        <taxon>Bacteria</taxon>
        <taxon>Pseudomonadati</taxon>
        <taxon>Bacteroidota</taxon>
        <taxon>Cytophagia</taxon>
        <taxon>Cytophagales</taxon>
        <taxon>Marivirgaceae</taxon>
        <taxon>Marivirga</taxon>
    </lineage>
</organism>
<evidence type="ECO:0000313" key="2">
    <source>
        <dbReference type="EMBL" id="WKK85015.1"/>
    </source>
</evidence>
<feature type="chain" id="PRO_5044704614" evidence="1">
    <location>
        <begin position="19"/>
        <end position="43"/>
    </location>
</feature>
<dbReference type="PROSITE" id="PS51257">
    <property type="entry name" value="PROKAR_LIPOPROTEIN"/>
    <property type="match status" value="1"/>
</dbReference>
<sequence length="43" mass="4798">MKKFLLIILSALFIGACAQKTCPTYSYNDLDTINEVTVEDQSV</sequence>
<keyword evidence="4" id="KW-1185">Reference proteome</keyword>
<accession>A0AA49GFQ9</accession>
<accession>A0AA51X3T2</accession>
<dbReference type="EMBL" id="CP129968">
    <property type="protein sequence ID" value="WNB17242.1"/>
    <property type="molecule type" value="Genomic_DNA"/>
</dbReference>
<evidence type="ECO:0000256" key="1">
    <source>
        <dbReference type="SAM" id="SignalP"/>
    </source>
</evidence>
<gene>
    <name evidence="3" type="ORF">QYS47_33350</name>
    <name evidence="2" type="ORF">QYS48_23770</name>
</gene>
<dbReference type="AlphaFoldDB" id="A0AA49GFQ9"/>
<protein>
    <submittedName>
        <fullName evidence="2">Uncharacterized protein</fullName>
    </submittedName>
</protein>
<dbReference type="Proteomes" id="UP001232019">
    <property type="component" value="Chromosome"/>
</dbReference>
<keyword evidence="1" id="KW-0732">Signal</keyword>
<evidence type="ECO:0000313" key="4">
    <source>
        <dbReference type="Proteomes" id="UP001244443"/>
    </source>
</evidence>
<dbReference type="Proteomes" id="UP001244443">
    <property type="component" value="Chromosome"/>
</dbReference>
<name>A0AA49GFQ9_9BACT</name>
<reference evidence="2 4" key="1">
    <citation type="submission" date="2023-08" db="EMBL/GenBank/DDBJ databases">
        <title>Comparative genomics and taxonomic characterization of three novel marine species of genus Marivirga.</title>
        <authorList>
            <person name="Muhammad N."/>
            <person name="Kim S.-G."/>
        </authorList>
    </citation>
    <scope>NUCLEOTIDE SEQUENCE [LARGE SCALE GENOMIC DNA]</scope>
    <source>
        <strain evidence="2 4">ABR2-2</strain>
        <strain evidence="3">BKB1-2</strain>
    </source>
</reference>
<dbReference type="KEGG" id="marp:QYS47_33350"/>
<dbReference type="EMBL" id="CP129970">
    <property type="protein sequence ID" value="WKK85015.1"/>
    <property type="molecule type" value="Genomic_DNA"/>
</dbReference>
<evidence type="ECO:0000313" key="3">
    <source>
        <dbReference type="EMBL" id="WNB17242.1"/>
    </source>
</evidence>
<proteinExistence type="predicted"/>
<dbReference type="RefSeq" id="WP_302101366.1">
    <property type="nucleotide sequence ID" value="NZ_CP129968.2"/>
</dbReference>